<dbReference type="InterPro" id="IPR001466">
    <property type="entry name" value="Beta-lactam-related"/>
</dbReference>
<dbReference type="OrthoDB" id="9797709at2"/>
<feature type="domain" description="Beta-lactamase-related" evidence="1">
    <location>
        <begin position="8"/>
        <end position="331"/>
    </location>
</feature>
<evidence type="ECO:0000259" key="1">
    <source>
        <dbReference type="Pfam" id="PF00144"/>
    </source>
</evidence>
<evidence type="ECO:0000313" key="2">
    <source>
        <dbReference type="EMBL" id="ABR47630.1"/>
    </source>
</evidence>
<dbReference type="eggNOG" id="COG1680">
    <property type="taxonomic scope" value="Bacteria"/>
</dbReference>
<dbReference type="HOGENOM" id="CLU_020027_2_2_9"/>
<dbReference type="Gene3D" id="3.40.710.10">
    <property type="entry name" value="DD-peptidase/beta-lactamase superfamily"/>
    <property type="match status" value="1"/>
</dbReference>
<dbReference type="AlphaFoldDB" id="A6TN62"/>
<dbReference type="STRING" id="293826.Amet_1431"/>
<dbReference type="Pfam" id="PF00144">
    <property type="entry name" value="Beta-lactamase"/>
    <property type="match status" value="1"/>
</dbReference>
<dbReference type="EMBL" id="CP000724">
    <property type="protein sequence ID" value="ABR47630.1"/>
    <property type="molecule type" value="Genomic_DNA"/>
</dbReference>
<dbReference type="InterPro" id="IPR050789">
    <property type="entry name" value="Diverse_Enzym_Activities"/>
</dbReference>
<sequence>MVNEKLLNDLLNKMVDNKRIFSAVLCVENSDRSFSWTGAAGDMQKDSRFLIASVTKLYVTAVVMQLIGENRIALNDKISKYLPGHFCEGLHVLKGVDYSDEITIAHLISNTSGLPDYFFHKQDNGRTAADELMEGNDEAWHLDKTIGLIKDLKPNFKPGAKRKAAYSDSNYQLLGRIIENVTGKKIGEVFHDYIFSKLNLPNTYAYSDTNDNTPVPFYYKSQQLWLPQYMASVTVEGGIVSTADELMIFLKEFFNGRFFPKEKINDLKQWNLILPPPGMFQFGIGLEKLWIPRIVSPFKPIEEIVGFWGQTGSFAFYNSQTDLYFCGTTNQINGKGHRLASNAMMKIIKSVL</sequence>
<accession>A6TN62</accession>
<organism evidence="2 3">
    <name type="scientific">Alkaliphilus metalliredigens (strain QYMF)</name>
    <dbReference type="NCBI Taxonomy" id="293826"/>
    <lineage>
        <taxon>Bacteria</taxon>
        <taxon>Bacillati</taxon>
        <taxon>Bacillota</taxon>
        <taxon>Clostridia</taxon>
        <taxon>Peptostreptococcales</taxon>
        <taxon>Natronincolaceae</taxon>
        <taxon>Alkaliphilus</taxon>
    </lineage>
</organism>
<dbReference type="SUPFAM" id="SSF56601">
    <property type="entry name" value="beta-lactamase/transpeptidase-like"/>
    <property type="match status" value="1"/>
</dbReference>
<keyword evidence="3" id="KW-1185">Reference proteome</keyword>
<gene>
    <name evidence="2" type="ordered locus">Amet_1431</name>
</gene>
<protein>
    <submittedName>
        <fullName evidence="2">Beta-lactamase</fullName>
    </submittedName>
</protein>
<dbReference type="PANTHER" id="PTHR43283">
    <property type="entry name" value="BETA-LACTAMASE-RELATED"/>
    <property type="match status" value="1"/>
</dbReference>
<dbReference type="KEGG" id="amt:Amet_1431"/>
<dbReference type="Proteomes" id="UP000001572">
    <property type="component" value="Chromosome"/>
</dbReference>
<evidence type="ECO:0000313" key="3">
    <source>
        <dbReference type="Proteomes" id="UP000001572"/>
    </source>
</evidence>
<dbReference type="InterPro" id="IPR012338">
    <property type="entry name" value="Beta-lactam/transpept-like"/>
</dbReference>
<proteinExistence type="predicted"/>
<name>A6TN62_ALKMQ</name>
<reference evidence="3" key="1">
    <citation type="journal article" date="2016" name="Genome Announc.">
        <title>Complete genome sequence of Alkaliphilus metalliredigens strain QYMF, an alkaliphilic and metal-reducing bacterium isolated from borax-contaminated leachate ponds.</title>
        <authorList>
            <person name="Hwang C."/>
            <person name="Copeland A."/>
            <person name="Lucas S."/>
            <person name="Lapidus A."/>
            <person name="Barry K."/>
            <person name="Detter J.C."/>
            <person name="Glavina Del Rio T."/>
            <person name="Hammon N."/>
            <person name="Israni S."/>
            <person name="Dalin E."/>
            <person name="Tice H."/>
            <person name="Pitluck S."/>
            <person name="Chertkov O."/>
            <person name="Brettin T."/>
            <person name="Bruce D."/>
            <person name="Han C."/>
            <person name="Schmutz J."/>
            <person name="Larimer F."/>
            <person name="Land M.L."/>
            <person name="Hauser L."/>
            <person name="Kyrpides N."/>
            <person name="Mikhailova N."/>
            <person name="Ye Q."/>
            <person name="Zhou J."/>
            <person name="Richardson P."/>
            <person name="Fields M.W."/>
        </authorList>
    </citation>
    <scope>NUCLEOTIDE SEQUENCE [LARGE SCALE GENOMIC DNA]</scope>
    <source>
        <strain evidence="3">QYMF</strain>
    </source>
</reference>
<dbReference type="RefSeq" id="WP_012062671.1">
    <property type="nucleotide sequence ID" value="NC_009633.1"/>
</dbReference>